<feature type="compositionally biased region" description="Low complexity" evidence="1">
    <location>
        <begin position="111"/>
        <end position="129"/>
    </location>
</feature>
<dbReference type="EMBL" id="CAUYUJ010018782">
    <property type="protein sequence ID" value="CAK0886284.1"/>
    <property type="molecule type" value="Genomic_DNA"/>
</dbReference>
<reference evidence="2" key="1">
    <citation type="submission" date="2023-10" db="EMBL/GenBank/DDBJ databases">
        <authorList>
            <person name="Chen Y."/>
            <person name="Shah S."/>
            <person name="Dougan E. K."/>
            <person name="Thang M."/>
            <person name="Chan C."/>
        </authorList>
    </citation>
    <scope>NUCLEOTIDE SEQUENCE [LARGE SCALE GENOMIC DNA]</scope>
</reference>
<feature type="compositionally biased region" description="Low complexity" evidence="1">
    <location>
        <begin position="177"/>
        <end position="193"/>
    </location>
</feature>
<feature type="region of interest" description="Disordered" evidence="1">
    <location>
        <begin position="27"/>
        <end position="63"/>
    </location>
</feature>
<keyword evidence="3" id="KW-1185">Reference proteome</keyword>
<dbReference type="Proteomes" id="UP001189429">
    <property type="component" value="Unassembled WGS sequence"/>
</dbReference>
<feature type="compositionally biased region" description="Low complexity" evidence="1">
    <location>
        <begin position="47"/>
        <end position="63"/>
    </location>
</feature>
<sequence>MPEGAGRVERKQTPLFYRLSEALAALEALDDDDDDPPAPPASGGRCAAAEAGSPAAPSPGVAAGVAVPLPAELYRQPAPSGTSALARAPTASPTPRAESPLPSQSRMVWLPADGAAGAPAPGSPSQGEPPAAPGWASPRASPRCAQPGRSPGPIVRIAWSPGASPAPTRPRATLGCASPAPAAPSGHSPVPSSVRRVPQWPHSPAPSDCRSLAAPAPSARSRGAPPAPPSHVRVRCSLAVPAGPPVVCAPASASRASLLRTRSPSLGADSPCCPAPRLGRPLAVVGSRAAGGSCAAVAGRPALLRRSFGAPPPWIQDEAAKRGGSATVPAACASNASASASRWSPRQAAVACGAAPAPGRAAMGLSNSWGPAAHHVLRTAALPDTAEAVPAVSTAVPSVCASDAQTVAARWSPPRRQAAMARVAVNAPSGGPAMGLSGSWAPAAQQVVRAPAPPGERPDAAAVAPAVSASATAGEGGRAQVVLVSTTWAGPSSRARRRYVV</sequence>
<feature type="region of interest" description="Disordered" evidence="1">
    <location>
        <begin position="75"/>
        <end position="230"/>
    </location>
</feature>
<protein>
    <submittedName>
        <fullName evidence="2">Uncharacterized protein</fullName>
    </submittedName>
</protein>
<evidence type="ECO:0000256" key="1">
    <source>
        <dbReference type="SAM" id="MobiDB-lite"/>
    </source>
</evidence>
<gene>
    <name evidence="2" type="ORF">PCOR1329_LOCUS67675</name>
</gene>
<comment type="caution">
    <text evidence="2">The sequence shown here is derived from an EMBL/GenBank/DDBJ whole genome shotgun (WGS) entry which is preliminary data.</text>
</comment>
<evidence type="ECO:0000313" key="3">
    <source>
        <dbReference type="Proteomes" id="UP001189429"/>
    </source>
</evidence>
<feature type="compositionally biased region" description="Low complexity" evidence="1">
    <location>
        <begin position="210"/>
        <end position="224"/>
    </location>
</feature>
<evidence type="ECO:0000313" key="2">
    <source>
        <dbReference type="EMBL" id="CAK0886284.1"/>
    </source>
</evidence>
<name>A0ABN9WIG0_9DINO</name>
<feature type="compositionally biased region" description="Low complexity" evidence="1">
    <location>
        <begin position="82"/>
        <end position="100"/>
    </location>
</feature>
<proteinExistence type="predicted"/>
<accession>A0ABN9WIG0</accession>
<organism evidence="2 3">
    <name type="scientific">Prorocentrum cordatum</name>
    <dbReference type="NCBI Taxonomy" id="2364126"/>
    <lineage>
        <taxon>Eukaryota</taxon>
        <taxon>Sar</taxon>
        <taxon>Alveolata</taxon>
        <taxon>Dinophyceae</taxon>
        <taxon>Prorocentrales</taxon>
        <taxon>Prorocentraceae</taxon>
        <taxon>Prorocentrum</taxon>
    </lineage>
</organism>